<keyword evidence="1" id="KW-0472">Membrane</keyword>
<feature type="transmembrane region" description="Helical" evidence="1">
    <location>
        <begin position="15"/>
        <end position="35"/>
    </location>
</feature>
<dbReference type="HOGENOM" id="CLU_1214769_0_0_1"/>
<dbReference type="GeneID" id="19162828"/>
<reference evidence="2 3" key="1">
    <citation type="submission" date="2013-03" db="EMBL/GenBank/DDBJ databases">
        <title>The Genome Sequence of Capronia coronata CBS 617.96.</title>
        <authorList>
            <consortium name="The Broad Institute Genomics Platform"/>
            <person name="Cuomo C."/>
            <person name="de Hoog S."/>
            <person name="Gorbushina A."/>
            <person name="Walker B."/>
            <person name="Young S.K."/>
            <person name="Zeng Q."/>
            <person name="Gargeya S."/>
            <person name="Fitzgerald M."/>
            <person name="Haas B."/>
            <person name="Abouelleil A."/>
            <person name="Allen A.W."/>
            <person name="Alvarado L."/>
            <person name="Arachchi H.M."/>
            <person name="Berlin A.M."/>
            <person name="Chapman S.B."/>
            <person name="Gainer-Dewar J."/>
            <person name="Goldberg J."/>
            <person name="Griggs A."/>
            <person name="Gujja S."/>
            <person name="Hansen M."/>
            <person name="Howarth C."/>
            <person name="Imamovic A."/>
            <person name="Ireland A."/>
            <person name="Larimer J."/>
            <person name="McCowan C."/>
            <person name="Murphy C."/>
            <person name="Pearson M."/>
            <person name="Poon T.W."/>
            <person name="Priest M."/>
            <person name="Roberts A."/>
            <person name="Saif S."/>
            <person name="Shea T."/>
            <person name="Sisk P."/>
            <person name="Sykes S."/>
            <person name="Wortman J."/>
            <person name="Nusbaum C."/>
            <person name="Birren B."/>
        </authorList>
    </citation>
    <scope>NUCLEOTIDE SEQUENCE [LARGE SCALE GENOMIC DNA]</scope>
    <source>
        <strain evidence="2 3">CBS 617.96</strain>
    </source>
</reference>
<keyword evidence="1" id="KW-0812">Transmembrane</keyword>
<proteinExistence type="predicted"/>
<protein>
    <submittedName>
        <fullName evidence="2">Uncharacterized protein</fullName>
    </submittedName>
</protein>
<feature type="transmembrane region" description="Helical" evidence="1">
    <location>
        <begin position="42"/>
        <end position="61"/>
    </location>
</feature>
<evidence type="ECO:0000313" key="2">
    <source>
        <dbReference type="EMBL" id="EXJ81908.1"/>
    </source>
</evidence>
<dbReference type="PROSITE" id="PS51257">
    <property type="entry name" value="PROKAR_LIPOPROTEIN"/>
    <property type="match status" value="1"/>
</dbReference>
<dbReference type="Proteomes" id="UP000019484">
    <property type="component" value="Unassembled WGS sequence"/>
</dbReference>
<evidence type="ECO:0000313" key="3">
    <source>
        <dbReference type="Proteomes" id="UP000019484"/>
    </source>
</evidence>
<dbReference type="AlphaFoldDB" id="W9XNY5"/>
<keyword evidence="1" id="KW-1133">Transmembrane helix</keyword>
<sequence length="205" mass="22822">MGESTRVPWARRFDLLRQGLCCVTMATILLVACVWRRWYSTMLIVAVMCCSFFSLPFYPWLSGCSSFGRRRELVCETAARLESVNSSPRSHDGWCRSARLYNSTSSQQLRTTTAVGEIVHPHLLRTARSSGDIAAPASLGGEMAVMGDRPPRGFLGTIGLQCPSPSTQAQPVNTVPTEVQLQPTVYYNDVVYPERQQRSGWVGWV</sequence>
<accession>W9XNY5</accession>
<keyword evidence="3" id="KW-1185">Reference proteome</keyword>
<name>W9XNY5_9EURO</name>
<evidence type="ECO:0000256" key="1">
    <source>
        <dbReference type="SAM" id="Phobius"/>
    </source>
</evidence>
<organism evidence="2 3">
    <name type="scientific">Capronia coronata CBS 617.96</name>
    <dbReference type="NCBI Taxonomy" id="1182541"/>
    <lineage>
        <taxon>Eukaryota</taxon>
        <taxon>Fungi</taxon>
        <taxon>Dikarya</taxon>
        <taxon>Ascomycota</taxon>
        <taxon>Pezizomycotina</taxon>
        <taxon>Eurotiomycetes</taxon>
        <taxon>Chaetothyriomycetidae</taxon>
        <taxon>Chaetothyriales</taxon>
        <taxon>Herpotrichiellaceae</taxon>
        <taxon>Capronia</taxon>
    </lineage>
</organism>
<dbReference type="RefSeq" id="XP_007727029.1">
    <property type="nucleotide sequence ID" value="XM_007728839.1"/>
</dbReference>
<gene>
    <name evidence="2" type="ORF">A1O1_07975</name>
</gene>
<comment type="caution">
    <text evidence="2">The sequence shown here is derived from an EMBL/GenBank/DDBJ whole genome shotgun (WGS) entry which is preliminary data.</text>
</comment>
<dbReference type="EMBL" id="AMWN01000007">
    <property type="protein sequence ID" value="EXJ81908.1"/>
    <property type="molecule type" value="Genomic_DNA"/>
</dbReference>